<reference evidence="3 4" key="1">
    <citation type="journal article" date="2018" name="Biotechnol. Biofuels">
        <title>Integrative visual omics of the white-rot fungus Polyporus brumalis exposes the biotechnological potential of its oxidative enzymes for delignifying raw plant biomass.</title>
        <authorList>
            <person name="Miyauchi S."/>
            <person name="Rancon A."/>
            <person name="Drula E."/>
            <person name="Hage H."/>
            <person name="Chaduli D."/>
            <person name="Favel A."/>
            <person name="Grisel S."/>
            <person name="Henrissat B."/>
            <person name="Herpoel-Gimbert I."/>
            <person name="Ruiz-Duenas F.J."/>
            <person name="Chevret D."/>
            <person name="Hainaut M."/>
            <person name="Lin J."/>
            <person name="Wang M."/>
            <person name="Pangilinan J."/>
            <person name="Lipzen A."/>
            <person name="Lesage-Meessen L."/>
            <person name="Navarro D."/>
            <person name="Riley R."/>
            <person name="Grigoriev I.V."/>
            <person name="Zhou S."/>
            <person name="Raouche S."/>
            <person name="Rosso M.N."/>
        </authorList>
    </citation>
    <scope>NUCLEOTIDE SEQUENCE [LARGE SCALE GENOMIC DNA]</scope>
    <source>
        <strain evidence="3 4">BRFM 1820</strain>
    </source>
</reference>
<accession>A0A371D182</accession>
<evidence type="ECO:0000313" key="3">
    <source>
        <dbReference type="EMBL" id="RDX46307.1"/>
    </source>
</evidence>
<evidence type="ECO:0000259" key="2">
    <source>
        <dbReference type="Pfam" id="PF07859"/>
    </source>
</evidence>
<gene>
    <name evidence="3" type="ORF">OH76DRAFT_1356252</name>
</gene>
<dbReference type="PANTHER" id="PTHR48081:SF8">
    <property type="entry name" value="ALPHA_BETA HYDROLASE FOLD-3 DOMAIN-CONTAINING PROTEIN-RELATED"/>
    <property type="match status" value="1"/>
</dbReference>
<proteinExistence type="predicted"/>
<dbReference type="InterPro" id="IPR029058">
    <property type="entry name" value="AB_hydrolase_fold"/>
</dbReference>
<keyword evidence="4" id="KW-1185">Reference proteome</keyword>
<dbReference type="PANTHER" id="PTHR48081">
    <property type="entry name" value="AB HYDROLASE SUPERFAMILY PROTEIN C4A8.06C"/>
    <property type="match status" value="1"/>
</dbReference>
<sequence>MNYDPEIAAALAANPALTRPPPPPPPGISEIAHGRQLANVTFAPFVKWYSERLPDASQYIVSDKLVSVEGGEIIVRYVRPVGEDGDTFPVLVWLHGGGWMRGSIDMDDAHLRTISVELNIAVVNVDYRLAPEHRFPVAIEDSYAAVKWVVEHASELKLDLTKGFLVGGDSAGANMSAAITLKAREDPFFRAHPLTGQYLREPAVVHPGAALPEQYKEQIRSFSEFTSTPILNTENMLRFIDVYAPSPPTAADDVRVSPLLANSHAGLPPAFIQVQELDPLRDEGILYENVLRQAGVSTKLIQYPGCFHAFHYCFPGTTAAIQLDCDAREGIKWLLTQSPGGRIAGTV</sequence>
<dbReference type="Pfam" id="PF07859">
    <property type="entry name" value="Abhydrolase_3"/>
    <property type="match status" value="1"/>
</dbReference>
<keyword evidence="1" id="KW-0378">Hydrolase</keyword>
<dbReference type="AlphaFoldDB" id="A0A371D182"/>
<protein>
    <submittedName>
        <fullName evidence="3">Alpha/beta-hydrolase</fullName>
    </submittedName>
</protein>
<dbReference type="OrthoDB" id="408631at2759"/>
<dbReference type="InterPro" id="IPR050300">
    <property type="entry name" value="GDXG_lipolytic_enzyme"/>
</dbReference>
<dbReference type="SUPFAM" id="SSF53474">
    <property type="entry name" value="alpha/beta-Hydrolases"/>
    <property type="match status" value="1"/>
</dbReference>
<dbReference type="GO" id="GO:0016787">
    <property type="term" value="F:hydrolase activity"/>
    <property type="evidence" value="ECO:0007669"/>
    <property type="project" value="UniProtKB-KW"/>
</dbReference>
<feature type="domain" description="Alpha/beta hydrolase fold-3" evidence="2">
    <location>
        <begin position="91"/>
        <end position="311"/>
    </location>
</feature>
<dbReference type="Gene3D" id="3.40.50.1820">
    <property type="entry name" value="alpha/beta hydrolase"/>
    <property type="match status" value="1"/>
</dbReference>
<organism evidence="3 4">
    <name type="scientific">Lentinus brumalis</name>
    <dbReference type="NCBI Taxonomy" id="2498619"/>
    <lineage>
        <taxon>Eukaryota</taxon>
        <taxon>Fungi</taxon>
        <taxon>Dikarya</taxon>
        <taxon>Basidiomycota</taxon>
        <taxon>Agaricomycotina</taxon>
        <taxon>Agaricomycetes</taxon>
        <taxon>Polyporales</taxon>
        <taxon>Polyporaceae</taxon>
        <taxon>Lentinus</taxon>
    </lineage>
</organism>
<dbReference type="EMBL" id="KZ857428">
    <property type="protein sequence ID" value="RDX46307.1"/>
    <property type="molecule type" value="Genomic_DNA"/>
</dbReference>
<evidence type="ECO:0000256" key="1">
    <source>
        <dbReference type="ARBA" id="ARBA00022801"/>
    </source>
</evidence>
<evidence type="ECO:0000313" key="4">
    <source>
        <dbReference type="Proteomes" id="UP000256964"/>
    </source>
</evidence>
<dbReference type="Proteomes" id="UP000256964">
    <property type="component" value="Unassembled WGS sequence"/>
</dbReference>
<dbReference type="InterPro" id="IPR013094">
    <property type="entry name" value="AB_hydrolase_3"/>
</dbReference>
<name>A0A371D182_9APHY</name>
<dbReference type="STRING" id="139420.A0A371D182"/>